<keyword evidence="5 12" id="KW-0378">Hydrolase</keyword>
<dbReference type="FunFam" id="1.10.1670.10:FF:000001">
    <property type="entry name" value="Endonuclease III"/>
    <property type="match status" value="1"/>
</dbReference>
<dbReference type="SUPFAM" id="SSF55729">
    <property type="entry name" value="Acyl-CoA N-acyltransferases (Nat)"/>
    <property type="match status" value="1"/>
</dbReference>
<gene>
    <name evidence="14" type="primary">pdg</name>
    <name evidence="12" type="synonym">nth</name>
    <name evidence="14" type="ORF">NCTC12112_00030</name>
</gene>
<evidence type="ECO:0000256" key="9">
    <source>
        <dbReference type="ARBA" id="ARBA00023204"/>
    </source>
</evidence>
<dbReference type="PANTHER" id="PTHR10359:SF18">
    <property type="entry name" value="ENDONUCLEASE III"/>
    <property type="match status" value="1"/>
</dbReference>
<dbReference type="InterPro" id="IPR003265">
    <property type="entry name" value="HhH-GPD_domain"/>
</dbReference>
<dbReference type="InterPro" id="IPR023170">
    <property type="entry name" value="HhH_base_excis_C"/>
</dbReference>
<dbReference type="GO" id="GO:0140078">
    <property type="term" value="F:class I DNA-(apurinic or apyrimidinic site) endonuclease activity"/>
    <property type="evidence" value="ECO:0007669"/>
    <property type="project" value="UniProtKB-EC"/>
</dbReference>
<proteinExistence type="inferred from homology"/>
<dbReference type="GO" id="GO:0006285">
    <property type="term" value="P:base-excision repair, AP site formation"/>
    <property type="evidence" value="ECO:0007669"/>
    <property type="project" value="TreeGrafter"/>
</dbReference>
<dbReference type="NCBIfam" id="TIGR01083">
    <property type="entry name" value="nth"/>
    <property type="match status" value="1"/>
</dbReference>
<keyword evidence="6 12" id="KW-0408">Iron</keyword>
<dbReference type="GO" id="GO:0016747">
    <property type="term" value="F:acyltransferase activity, transferring groups other than amino-acyl groups"/>
    <property type="evidence" value="ECO:0007669"/>
    <property type="project" value="InterPro"/>
</dbReference>
<dbReference type="Gene3D" id="1.10.340.30">
    <property type="entry name" value="Hypothetical protein, domain 2"/>
    <property type="match status" value="1"/>
</dbReference>
<dbReference type="FunFam" id="1.10.340.30:FF:000001">
    <property type="entry name" value="Endonuclease III"/>
    <property type="match status" value="1"/>
</dbReference>
<dbReference type="InterPro" id="IPR011257">
    <property type="entry name" value="DNA_glycosylase"/>
</dbReference>
<dbReference type="Gene3D" id="1.10.1670.10">
    <property type="entry name" value="Helix-hairpin-Helix base-excision DNA repair enzymes (C-terminal)"/>
    <property type="match status" value="1"/>
</dbReference>
<protein>
    <recommendedName>
        <fullName evidence="12">Endonuclease III</fullName>
        <ecNumber evidence="12">4.2.99.18</ecNumber>
    </recommendedName>
    <alternativeName>
        <fullName evidence="12">DNA-(apurinic or apyrimidinic site) lyase</fullName>
    </alternativeName>
</protein>
<dbReference type="InterPro" id="IPR000182">
    <property type="entry name" value="GNAT_dom"/>
</dbReference>
<dbReference type="InterPro" id="IPR016181">
    <property type="entry name" value="Acyl_CoA_acyltransferase"/>
</dbReference>
<comment type="cofactor">
    <cofactor evidence="12">
        <name>[4Fe-4S] cluster</name>
        <dbReference type="ChEBI" id="CHEBI:49883"/>
    </cofactor>
    <text evidence="12">Binds 1 [4Fe-4S] cluster.</text>
</comment>
<keyword evidence="7 12" id="KW-0411">Iron-sulfur</keyword>
<evidence type="ECO:0000256" key="8">
    <source>
        <dbReference type="ARBA" id="ARBA00023125"/>
    </source>
</evidence>
<feature type="domain" description="N-acetyltransferase" evidence="13">
    <location>
        <begin position="4"/>
        <end position="157"/>
    </location>
</feature>
<dbReference type="EC" id="4.2.99.18" evidence="12"/>
<dbReference type="GO" id="GO:0046872">
    <property type="term" value="F:metal ion binding"/>
    <property type="evidence" value="ECO:0007669"/>
    <property type="project" value="UniProtKB-KW"/>
</dbReference>
<dbReference type="CDD" id="cd00056">
    <property type="entry name" value="ENDO3c"/>
    <property type="match status" value="1"/>
</dbReference>
<dbReference type="Proteomes" id="UP000249008">
    <property type="component" value="Chromosome 1"/>
</dbReference>
<keyword evidence="8 12" id="KW-0238">DNA-binding</keyword>
<evidence type="ECO:0000256" key="1">
    <source>
        <dbReference type="ARBA" id="ARBA00008343"/>
    </source>
</evidence>
<evidence type="ECO:0000313" key="15">
    <source>
        <dbReference type="Proteomes" id="UP000249008"/>
    </source>
</evidence>
<evidence type="ECO:0000256" key="6">
    <source>
        <dbReference type="ARBA" id="ARBA00023004"/>
    </source>
</evidence>
<evidence type="ECO:0000256" key="2">
    <source>
        <dbReference type="ARBA" id="ARBA00022485"/>
    </source>
</evidence>
<dbReference type="PROSITE" id="PS00764">
    <property type="entry name" value="ENDONUCLEASE_III_1"/>
    <property type="match status" value="1"/>
</dbReference>
<keyword evidence="4 12" id="KW-0227">DNA damage</keyword>
<accession>A0AAX1TRA5</accession>
<comment type="catalytic activity">
    <reaction evidence="12">
        <text>2'-deoxyribonucleotide-(2'-deoxyribose 5'-phosphate)-2'-deoxyribonucleotide-DNA = a 3'-end 2'-deoxyribonucleotide-(2,3-dehydro-2,3-deoxyribose 5'-phosphate)-DNA + a 5'-end 5'-phospho-2'-deoxyribonucleoside-DNA + H(+)</text>
        <dbReference type="Rhea" id="RHEA:66592"/>
        <dbReference type="Rhea" id="RHEA-COMP:13180"/>
        <dbReference type="Rhea" id="RHEA-COMP:16897"/>
        <dbReference type="Rhea" id="RHEA-COMP:17067"/>
        <dbReference type="ChEBI" id="CHEBI:15378"/>
        <dbReference type="ChEBI" id="CHEBI:136412"/>
        <dbReference type="ChEBI" id="CHEBI:157695"/>
        <dbReference type="ChEBI" id="CHEBI:167181"/>
        <dbReference type="EC" id="4.2.99.18"/>
    </reaction>
</comment>
<dbReference type="SUPFAM" id="SSF48150">
    <property type="entry name" value="DNA-glycosylase"/>
    <property type="match status" value="1"/>
</dbReference>
<name>A0AAX1TRA5_9FUSO</name>
<dbReference type="Pfam" id="PF13302">
    <property type="entry name" value="Acetyltransf_3"/>
    <property type="match status" value="1"/>
</dbReference>
<dbReference type="Pfam" id="PF10576">
    <property type="entry name" value="EndIII_4Fe-2S"/>
    <property type="match status" value="1"/>
</dbReference>
<feature type="binding site" evidence="12">
    <location>
        <position position="359"/>
    </location>
    <ligand>
        <name>[4Fe-4S] cluster</name>
        <dbReference type="ChEBI" id="CHEBI:49883"/>
    </ligand>
</feature>
<comment type="similarity">
    <text evidence="1 12">Belongs to the Nth/MutY family.</text>
</comment>
<comment type="function">
    <text evidence="12">DNA repair enzyme that has both DNA N-glycosylase activity and AP-lyase activity. The DNA N-glycosylase activity releases various damaged pyrimidines from DNA by cleaving the N-glycosidic bond, leaving an AP (apurinic/apyrimidinic) site. The AP-lyase activity cleaves the phosphodiester bond 3' to the AP site by a beta-elimination, leaving a 3'-terminal unsaturated sugar and a product with a terminal 5'-phosphate.</text>
</comment>
<evidence type="ECO:0000256" key="10">
    <source>
        <dbReference type="ARBA" id="ARBA00023239"/>
    </source>
</evidence>
<evidence type="ECO:0000313" key="14">
    <source>
        <dbReference type="EMBL" id="SQI99327.1"/>
    </source>
</evidence>
<dbReference type="SMART" id="SM00478">
    <property type="entry name" value="ENDO3c"/>
    <property type="match status" value="1"/>
</dbReference>
<evidence type="ECO:0000256" key="4">
    <source>
        <dbReference type="ARBA" id="ARBA00022763"/>
    </source>
</evidence>
<keyword evidence="11 12" id="KW-0326">Glycosidase</keyword>
<feature type="binding site" evidence="12">
    <location>
        <position position="362"/>
    </location>
    <ligand>
        <name>[4Fe-4S] cluster</name>
        <dbReference type="ChEBI" id="CHEBI:49883"/>
    </ligand>
</feature>
<dbReference type="HAMAP" id="MF_00942">
    <property type="entry name" value="Nth"/>
    <property type="match status" value="1"/>
</dbReference>
<evidence type="ECO:0000256" key="12">
    <source>
        <dbReference type="HAMAP-Rule" id="MF_00942"/>
    </source>
</evidence>
<keyword evidence="9 12" id="KW-0234">DNA repair</keyword>
<dbReference type="KEGG" id="ful:C4N20_07415"/>
<feature type="binding site" evidence="12">
    <location>
        <position position="352"/>
    </location>
    <ligand>
        <name>[4Fe-4S] cluster</name>
        <dbReference type="ChEBI" id="CHEBI:49883"/>
    </ligand>
</feature>
<feature type="binding site" evidence="12">
    <location>
        <position position="368"/>
    </location>
    <ligand>
        <name>[4Fe-4S] cluster</name>
        <dbReference type="ChEBI" id="CHEBI:49883"/>
    </ligand>
</feature>
<dbReference type="PROSITE" id="PS51186">
    <property type="entry name" value="GNAT"/>
    <property type="match status" value="1"/>
</dbReference>
<dbReference type="InterPro" id="IPR004035">
    <property type="entry name" value="Endouclease-III_FeS-bd_BS"/>
</dbReference>
<keyword evidence="10 12" id="KW-0456">Lyase</keyword>
<dbReference type="PANTHER" id="PTHR10359">
    <property type="entry name" value="A/G-SPECIFIC ADENINE GLYCOSYLASE/ENDONUCLEASE III"/>
    <property type="match status" value="1"/>
</dbReference>
<keyword evidence="2 12" id="KW-0004">4Fe-4S</keyword>
<dbReference type="Pfam" id="PF00730">
    <property type="entry name" value="HhH-GPD"/>
    <property type="match status" value="1"/>
</dbReference>
<dbReference type="InterPro" id="IPR003651">
    <property type="entry name" value="Endonuclease3_FeS-loop_motif"/>
</dbReference>
<dbReference type="GO" id="GO:0003677">
    <property type="term" value="F:DNA binding"/>
    <property type="evidence" value="ECO:0007669"/>
    <property type="project" value="UniProtKB-UniRule"/>
</dbReference>
<dbReference type="GO" id="GO:0019104">
    <property type="term" value="F:DNA N-glycosylase activity"/>
    <property type="evidence" value="ECO:0007669"/>
    <property type="project" value="UniProtKB-UniRule"/>
</dbReference>
<organism evidence="14 15">
    <name type="scientific">Fusobacterium ulcerans</name>
    <dbReference type="NCBI Taxonomy" id="861"/>
    <lineage>
        <taxon>Bacteria</taxon>
        <taxon>Fusobacteriati</taxon>
        <taxon>Fusobacteriota</taxon>
        <taxon>Fusobacteriia</taxon>
        <taxon>Fusobacteriales</taxon>
        <taxon>Fusobacteriaceae</taxon>
        <taxon>Fusobacterium</taxon>
    </lineage>
</organism>
<dbReference type="InterPro" id="IPR005759">
    <property type="entry name" value="Nth"/>
</dbReference>
<evidence type="ECO:0000256" key="11">
    <source>
        <dbReference type="ARBA" id="ARBA00023295"/>
    </source>
</evidence>
<dbReference type="GO" id="GO:0051539">
    <property type="term" value="F:4 iron, 4 sulfur cluster binding"/>
    <property type="evidence" value="ECO:0007669"/>
    <property type="project" value="UniProtKB-UniRule"/>
</dbReference>
<evidence type="ECO:0000256" key="3">
    <source>
        <dbReference type="ARBA" id="ARBA00022723"/>
    </source>
</evidence>
<dbReference type="AlphaFoldDB" id="A0AAX1TRA5"/>
<sequence>MIEIILRKMMDKDIPDIYRYIHLNYVKKYYPDNEKEQWEAHRRWYSFVVNSPSYLFYTIESLSREFLGTVKFELDEEEAAISVYLVEDIRGKGYSETVILNSINELCFEKPHIKKISAYILEENEISQKVFCKIGFKRKKIEEYNGTEHILFEKRMKSSEGKTMTKKEKVKKILEKLHEKFGDPKCALDYKTPFELLVAVILSAQCTDVRVNIVTKEMYKKVNTPEGFAALPVEKIEEMIKSTGFFRNKAKNIKLCSQQLLSKYNGEIPKDMDKLIELAGVGRKTANVVRGEVWGLADGITVDTHVKRLTNLIGLVKNDDPVKIEQELMKIVPKKDWIDFSHYLILQGRDKCIARRPKCSECEIREFCNHGKNLDK</sequence>
<evidence type="ECO:0000259" key="13">
    <source>
        <dbReference type="PROSITE" id="PS51186"/>
    </source>
</evidence>
<keyword evidence="3 12" id="KW-0479">Metal-binding</keyword>
<dbReference type="Gene3D" id="3.40.630.30">
    <property type="match status" value="1"/>
</dbReference>
<evidence type="ECO:0000256" key="7">
    <source>
        <dbReference type="ARBA" id="ARBA00023014"/>
    </source>
</evidence>
<reference evidence="14 15" key="1">
    <citation type="submission" date="2018-06" db="EMBL/GenBank/DDBJ databases">
        <authorList>
            <consortium name="Pathogen Informatics"/>
            <person name="Doyle S."/>
        </authorList>
    </citation>
    <scope>NUCLEOTIDE SEQUENCE [LARGE SCALE GENOMIC DNA]</scope>
    <source>
        <strain evidence="14 15">NCTC12112</strain>
    </source>
</reference>
<evidence type="ECO:0000256" key="5">
    <source>
        <dbReference type="ARBA" id="ARBA00022801"/>
    </source>
</evidence>
<dbReference type="EMBL" id="LS483487">
    <property type="protein sequence ID" value="SQI99327.1"/>
    <property type="molecule type" value="Genomic_DNA"/>
</dbReference>